<evidence type="ECO:0000313" key="1">
    <source>
        <dbReference type="EMBL" id="ABI71094.1"/>
    </source>
</evidence>
<evidence type="ECO:0000313" key="2">
    <source>
        <dbReference type="Proteomes" id="UP000000684"/>
    </source>
</evidence>
<dbReference type="RefSeq" id="WP_011636715.1">
    <property type="nucleotide sequence ID" value="NC_008345.1"/>
</dbReference>
<dbReference type="Proteomes" id="UP000000684">
    <property type="component" value="Chromosome"/>
</dbReference>
<dbReference type="EMBL" id="CP000447">
    <property type="protein sequence ID" value="ABI71094.1"/>
    <property type="molecule type" value="Genomic_DNA"/>
</dbReference>
<gene>
    <name evidence="1" type="ordered locus">Sfri_1241</name>
</gene>
<dbReference type="HOGENOM" id="CLU_695880_0_0_6"/>
<organism evidence="1 2">
    <name type="scientific">Shewanella frigidimarina (strain NCIMB 400)</name>
    <dbReference type="NCBI Taxonomy" id="318167"/>
    <lineage>
        <taxon>Bacteria</taxon>
        <taxon>Pseudomonadati</taxon>
        <taxon>Pseudomonadota</taxon>
        <taxon>Gammaproteobacteria</taxon>
        <taxon>Alteromonadales</taxon>
        <taxon>Shewanellaceae</taxon>
        <taxon>Shewanella</taxon>
    </lineage>
</organism>
<keyword evidence="2" id="KW-1185">Reference proteome</keyword>
<accession>Q085H1</accession>
<dbReference type="GeneID" id="41836601"/>
<dbReference type="eggNOG" id="ENOG5031YTB">
    <property type="taxonomic scope" value="Bacteria"/>
</dbReference>
<name>Q085H1_SHEFN</name>
<dbReference type="AlphaFoldDB" id="Q085H1"/>
<sequence>MAITVFSKKFFREVDALQYFSLIGHNVKQDQELKLITDIERSIVRADISCPSCGVTNAIIVSGAKGHRNSSLRQPHFRFIDENGNESHDEFCDLKTVKPFKDETSHYESFTLNKSNTDTTRIIGKLISNALSNNIINVSDIVGFRQWHFNIKKNNIVYVDFNSDKLHPYLVYRHRENLDLNLALSPTVDSKSVINKLALDKVVALNKGTLDRILQQPKFKMKERELDKFFKNGGKSIFDVRKIIKEYYLVNMLGNAMLDSFNCSLRGIKDTSALQAYCGLLLYVNEWSVDNSIEMCNKIINCKINEPAILGNIIGLNPFYKFELYSAILDINEVQTDLPSSEKLKELMQEAANSIVQK</sequence>
<proteinExistence type="predicted"/>
<reference evidence="1 2" key="1">
    <citation type="submission" date="2006-08" db="EMBL/GenBank/DDBJ databases">
        <title>Complete sequence of Shewanella frigidimarina NCIMB 400.</title>
        <authorList>
            <consortium name="US DOE Joint Genome Institute"/>
            <person name="Copeland A."/>
            <person name="Lucas S."/>
            <person name="Lapidus A."/>
            <person name="Barry K."/>
            <person name="Detter J.C."/>
            <person name="Glavina del Rio T."/>
            <person name="Hammon N."/>
            <person name="Israni S."/>
            <person name="Dalin E."/>
            <person name="Tice H."/>
            <person name="Pitluck S."/>
            <person name="Fredrickson J.K."/>
            <person name="Kolker E."/>
            <person name="McCuel L.A."/>
            <person name="DiChristina T."/>
            <person name="Nealson K.H."/>
            <person name="Newman D."/>
            <person name="Tiedje J.M."/>
            <person name="Zhou J."/>
            <person name="Romine M.F."/>
            <person name="Culley D.E."/>
            <person name="Serres M."/>
            <person name="Chertkov O."/>
            <person name="Brettin T."/>
            <person name="Bruce D."/>
            <person name="Han C."/>
            <person name="Tapia R."/>
            <person name="Gilna P."/>
            <person name="Schmutz J."/>
            <person name="Larimer F."/>
            <person name="Land M."/>
            <person name="Hauser L."/>
            <person name="Kyrpides N."/>
            <person name="Mikhailova N."/>
            <person name="Richardson P."/>
        </authorList>
    </citation>
    <scope>NUCLEOTIDE SEQUENCE [LARGE SCALE GENOMIC DNA]</scope>
    <source>
        <strain evidence="1 2">NCIMB 400</strain>
    </source>
</reference>
<dbReference type="KEGG" id="sfr:Sfri_1241"/>
<protein>
    <submittedName>
        <fullName evidence="1">Uncharacterized protein</fullName>
    </submittedName>
</protein>
<dbReference type="OrthoDB" id="9017863at2"/>